<dbReference type="EMBL" id="BAAAHH010000001">
    <property type="protein sequence ID" value="GAA0936145.1"/>
    <property type="molecule type" value="Genomic_DNA"/>
</dbReference>
<gene>
    <name evidence="2" type="ORF">GCM10009550_01700</name>
</gene>
<evidence type="ECO:0000313" key="2">
    <source>
        <dbReference type="EMBL" id="GAA0936145.1"/>
    </source>
</evidence>
<dbReference type="RefSeq" id="WP_344235567.1">
    <property type="nucleotide sequence ID" value="NZ_BAAAHH010000001.1"/>
</dbReference>
<evidence type="ECO:0000313" key="3">
    <source>
        <dbReference type="Proteomes" id="UP001500665"/>
    </source>
</evidence>
<organism evidence="2 3">
    <name type="scientific">Actinocorallia libanotica</name>
    <dbReference type="NCBI Taxonomy" id="46162"/>
    <lineage>
        <taxon>Bacteria</taxon>
        <taxon>Bacillati</taxon>
        <taxon>Actinomycetota</taxon>
        <taxon>Actinomycetes</taxon>
        <taxon>Streptosporangiales</taxon>
        <taxon>Thermomonosporaceae</taxon>
        <taxon>Actinocorallia</taxon>
    </lineage>
</organism>
<comment type="caution">
    <text evidence="2">The sequence shown here is derived from an EMBL/GenBank/DDBJ whole genome shotgun (WGS) entry which is preliminary data.</text>
</comment>
<reference evidence="2 3" key="1">
    <citation type="journal article" date="2019" name="Int. J. Syst. Evol. Microbiol.">
        <title>The Global Catalogue of Microorganisms (GCM) 10K type strain sequencing project: providing services to taxonomists for standard genome sequencing and annotation.</title>
        <authorList>
            <consortium name="The Broad Institute Genomics Platform"/>
            <consortium name="The Broad Institute Genome Sequencing Center for Infectious Disease"/>
            <person name="Wu L."/>
            <person name="Ma J."/>
        </authorList>
    </citation>
    <scope>NUCLEOTIDE SEQUENCE [LARGE SCALE GENOMIC DNA]</scope>
    <source>
        <strain evidence="2 3">JCM 10696</strain>
    </source>
</reference>
<accession>A0ABN1Q0U5</accession>
<dbReference type="Proteomes" id="UP001500665">
    <property type="component" value="Unassembled WGS sequence"/>
</dbReference>
<protein>
    <submittedName>
        <fullName evidence="2">Uncharacterized protein</fullName>
    </submittedName>
</protein>
<keyword evidence="3" id="KW-1185">Reference proteome</keyword>
<name>A0ABN1Q0U5_9ACTN</name>
<evidence type="ECO:0000256" key="1">
    <source>
        <dbReference type="SAM" id="MobiDB-lite"/>
    </source>
</evidence>
<sequence>MTGRFQQMRWWERLEALSQSGAIPKGQYGATLDLATAPWSVAALPQAQPQQSAQPNLAQLSAANPMDLRALEAAQNQIAAPQAVGEAPEEESLASQLFGFGEPVFSALAWAYRELSSEVLAPITQMNLLTFDADWYKEIGARNQMDVILDGRTWKEAWRRGETESWGRGVVETWMNIGEGLRHPGEVRLRTHDARVRRQGEGTLDMGTPDDPSDDLAYDGGGQATRFNLASGTVDFLGVMFLDPLWIGGKYVATSRMLRTTEKSAPAITKSEDFDEIMGSEPVARFLSWTDGRKADEIARHSALRNSPQAGLISDLLSRATMTDKDLIYRVSLGDARAFDELQQTAPAIAAQYMRMKGQHRHFELEMLPTLGLSKAERKQIKGMHREMEKNFRKENRTQLKLAETEFMPRQDIPEQPFGTRWLPHDRARVLNTYATVYRDLPGNERQLFSATGGIERTVEDIEGAVKQFENYRASMRELTDSAIDRTARGAKPALEAGPKPPRSKRRRLEGMPSVEDLKATGPDRGTLPGARLADELDSYNPDLANRFAERMQGQLNIIDELVIPELTQLNSKGAFFSRIADDAADLAVATPKAGIFGSVDVLPKGGAYARVAEKKAEFGTKMAMATKRRARGELIHAGWASKPVYILNDIKEGFTRGNTPSTFSAGNPEAWRDVDAWLKRVRGFDPAKRMQWVRRFMGATDEQSKLALVEAMEGKVVEHLLRIHNVKDDATIEQIVANTMGSHKAVFGRMADEAKAAAEKGTPRAGDGQTYNAVKPATLGLDGTAIVPGPQLVKQLVNERPLLDVDLLDKAFRRDRTVLQSLLPSSKLKDPVMNLATWTGRLWKLSVLARAGFSIRTVSDEVLMAATVLNTWMYVAGAVPGAARLAASQPTRVRNLGAKAKNRMAVRTRNLPEAELKEVPFQRGTKPFEVTKGVWARGLLDSPNASVTKALVSADQRRMFGIYDDILETLRTKTNWGVLDPTDPTQELSHLQAWSKALNHQIGRDVVGRRFLRGETVDEVLAWTRTPEGRNYMKRMGPLVRANREDWLRGVAGMVDQYTLGDPDLMRLALESKVSTKQLKTIPVDKRMPVHGGQIEHALGTGALDEALNTLADNFYTVASKLPTDALVRHPVADLMYQSKLRELVAVQEAQGIRMMERPDRLYQLEETARQFTVKEMDRIFKDNLFSSPQTALKFAMPFFGAWRAAIARWATQVGENPWIVARANQGWQGLHKPFDVVDEDGVPVEDAGDEIYGFDTKHKIVARMPERMAKMLGALPLIPEGTEQFAPGRAIPLRSFNTVLQGDPWYSPGFGPFMTVPISQVVQGRKAFGVLPSDWFGVEEGQADPKAAEFMQKVGVLPFGARNNWKEHAFPTTWQRYAAEQEKKDSRAYVNSWFNIMRVEEARYQRGDRKTPPTVKEVYEKTDNLSRLRFFEALLSPVSTQPMFYAKEWETKVPKEWQFLAGKLRDYKSRLGNEQGEAVFLEETPEAWLYMESTSKNNSGIPANYEAMAKARKFQHLAASASDIFDSAVGIEDHEYDKFDAAVYDAQMTSTWNPDTGQKFREVQDPATWASEAAKRQTWQNYGKIMNYLRAQLTERGLLTFNDPGAEDLKSKKSQIVTYLSEKDPAWGRAYGTPDPERSHRIREQAWTVANDQRLQSDPHRTGELQTLRTYLSVRGWFVQQLAARDLQGGSKALDAQANRDLLEKWDKVRDYLAEKNTRFSELWLDRYFANDYIQESQ</sequence>
<proteinExistence type="predicted"/>
<feature type="region of interest" description="Disordered" evidence="1">
    <location>
        <begin position="486"/>
        <end position="530"/>
    </location>
</feature>